<sequence>MAPVYKIAVIQLHPKPMQPEANFSKAAAFIARASLRGAHLAVLPEYHLTNWVPADPNFVGLCAQWETYLRRYQALAKEHNICIVPGTIVEWHQGARKEEDKLINVAHFIDNKGDILGSYQKKNLWHPERPHLTSSTSAPHTPIPTPLGPVGLLICWDLAFPEAFRELIAHGARLIIIPTFWTLSDCSAYGLALNPRAEALFLESVLTARAFENTCAVVFANAGGRGRAGRGVMRGCRG</sequence>
<dbReference type="OrthoDB" id="412018at2759"/>
<dbReference type="PANTHER" id="PTHR43674">
    <property type="entry name" value="NITRILASE C965.09-RELATED"/>
    <property type="match status" value="1"/>
</dbReference>
<dbReference type="AlphaFoldDB" id="A0A5M8PUZ8"/>
<evidence type="ECO:0000313" key="4">
    <source>
        <dbReference type="Proteomes" id="UP000324767"/>
    </source>
</evidence>
<dbReference type="InterPro" id="IPR003010">
    <property type="entry name" value="C-N_Hydrolase"/>
</dbReference>
<dbReference type="PANTHER" id="PTHR43674:SF16">
    <property type="entry name" value="CARBON-NITROGEN FAMILY, PUTATIVE (AFU_ORTHOLOGUE AFUA_5G02350)-RELATED"/>
    <property type="match status" value="1"/>
</dbReference>
<dbReference type="SUPFAM" id="SSF56317">
    <property type="entry name" value="Carbon-nitrogen hydrolase"/>
    <property type="match status" value="1"/>
</dbReference>
<gene>
    <name evidence="3" type="ORF">FRX48_03825</name>
</gene>
<accession>A0A5M8PUZ8</accession>
<evidence type="ECO:0000313" key="3">
    <source>
        <dbReference type="EMBL" id="KAA6412832.1"/>
    </source>
</evidence>
<keyword evidence="1 3" id="KW-0378">Hydrolase</keyword>
<proteinExistence type="predicted"/>
<feature type="domain" description="CN hydrolase" evidence="2">
    <location>
        <begin position="5"/>
        <end position="238"/>
    </location>
</feature>
<dbReference type="InterPro" id="IPR050345">
    <property type="entry name" value="Aliph_Amidase/BUP"/>
</dbReference>
<evidence type="ECO:0000259" key="2">
    <source>
        <dbReference type="PROSITE" id="PS50263"/>
    </source>
</evidence>
<dbReference type="GO" id="GO:0016811">
    <property type="term" value="F:hydrolase activity, acting on carbon-nitrogen (but not peptide) bonds, in linear amides"/>
    <property type="evidence" value="ECO:0007669"/>
    <property type="project" value="TreeGrafter"/>
</dbReference>
<dbReference type="PROSITE" id="PS50263">
    <property type="entry name" value="CN_HYDROLASE"/>
    <property type="match status" value="1"/>
</dbReference>
<evidence type="ECO:0000256" key="1">
    <source>
        <dbReference type="ARBA" id="ARBA00022801"/>
    </source>
</evidence>
<dbReference type="Pfam" id="PF00795">
    <property type="entry name" value="CN_hydrolase"/>
    <property type="match status" value="1"/>
</dbReference>
<comment type="caution">
    <text evidence="3">The sequence shown here is derived from an EMBL/GenBank/DDBJ whole genome shotgun (WGS) entry which is preliminary data.</text>
</comment>
<reference evidence="3 4" key="1">
    <citation type="submission" date="2019-09" db="EMBL/GenBank/DDBJ databases">
        <title>The hologenome of the rock-dwelling lichen Lasallia pustulata.</title>
        <authorList>
            <person name="Greshake Tzovaras B."/>
            <person name="Segers F."/>
            <person name="Bicker A."/>
            <person name="Dal Grande F."/>
            <person name="Otte J."/>
            <person name="Hankeln T."/>
            <person name="Schmitt I."/>
            <person name="Ebersberger I."/>
        </authorList>
    </citation>
    <scope>NUCLEOTIDE SEQUENCE [LARGE SCALE GENOMIC DNA]</scope>
    <source>
        <strain evidence="3">A1-1</strain>
    </source>
</reference>
<dbReference type="CDD" id="cd07197">
    <property type="entry name" value="nitrilase"/>
    <property type="match status" value="1"/>
</dbReference>
<protein>
    <submittedName>
        <fullName evidence="3">Carbon-nitrogen hydrolase</fullName>
    </submittedName>
</protein>
<dbReference type="EMBL" id="VXIT01000005">
    <property type="protein sequence ID" value="KAA6412832.1"/>
    <property type="molecule type" value="Genomic_DNA"/>
</dbReference>
<name>A0A5M8PUZ8_9LECA</name>
<dbReference type="Gene3D" id="3.60.110.10">
    <property type="entry name" value="Carbon-nitrogen hydrolase"/>
    <property type="match status" value="1"/>
</dbReference>
<organism evidence="3 4">
    <name type="scientific">Lasallia pustulata</name>
    <dbReference type="NCBI Taxonomy" id="136370"/>
    <lineage>
        <taxon>Eukaryota</taxon>
        <taxon>Fungi</taxon>
        <taxon>Dikarya</taxon>
        <taxon>Ascomycota</taxon>
        <taxon>Pezizomycotina</taxon>
        <taxon>Lecanoromycetes</taxon>
        <taxon>OSLEUM clade</taxon>
        <taxon>Umbilicariomycetidae</taxon>
        <taxon>Umbilicariales</taxon>
        <taxon>Umbilicariaceae</taxon>
        <taxon>Lasallia</taxon>
    </lineage>
</organism>
<dbReference type="InterPro" id="IPR036526">
    <property type="entry name" value="C-N_Hydrolase_sf"/>
</dbReference>
<dbReference type="Proteomes" id="UP000324767">
    <property type="component" value="Unassembled WGS sequence"/>
</dbReference>